<reference evidence="1 2" key="3">
    <citation type="journal article" date="2022" name="Microbiol. Spectr.">
        <title>Folding features and dynamics of 3D genome architecture in plant fungal pathogens.</title>
        <authorList>
            <person name="Xia C."/>
        </authorList>
    </citation>
    <scope>NUCLEOTIDE SEQUENCE [LARGE SCALE GENOMIC DNA]</scope>
    <source>
        <strain evidence="1 2">93-210</strain>
    </source>
</reference>
<dbReference type="Proteomes" id="UP001060170">
    <property type="component" value="Chromosome 4"/>
</dbReference>
<evidence type="ECO:0000313" key="2">
    <source>
        <dbReference type="Proteomes" id="UP001060170"/>
    </source>
</evidence>
<reference evidence="2" key="2">
    <citation type="journal article" date="2018" name="Mol. Plant Microbe Interact.">
        <title>Genome sequence resources for the wheat stripe rust pathogen (Puccinia striiformis f. sp. tritici) and the barley stripe rust pathogen (Puccinia striiformis f. sp. hordei).</title>
        <authorList>
            <person name="Xia C."/>
            <person name="Wang M."/>
            <person name="Yin C."/>
            <person name="Cornejo O.E."/>
            <person name="Hulbert S.H."/>
            <person name="Chen X."/>
        </authorList>
    </citation>
    <scope>NUCLEOTIDE SEQUENCE [LARGE SCALE GENOMIC DNA]</scope>
    <source>
        <strain evidence="2">93-210</strain>
    </source>
</reference>
<reference evidence="2" key="1">
    <citation type="journal article" date="2018" name="BMC Genomics">
        <title>Genomic insights into host adaptation between the wheat stripe rust pathogen (Puccinia striiformis f. sp. tritici) and the barley stripe rust pathogen (Puccinia striiformis f. sp. hordei).</title>
        <authorList>
            <person name="Xia C."/>
            <person name="Wang M."/>
            <person name="Yin C."/>
            <person name="Cornejo O.E."/>
            <person name="Hulbert S.H."/>
            <person name="Chen X."/>
        </authorList>
    </citation>
    <scope>NUCLEOTIDE SEQUENCE [LARGE SCALE GENOMIC DNA]</scope>
    <source>
        <strain evidence="2">93-210</strain>
    </source>
</reference>
<name>A0ACC0EQS8_9BASI</name>
<dbReference type="EMBL" id="CM045868">
    <property type="protein sequence ID" value="KAI7957445.1"/>
    <property type="molecule type" value="Genomic_DNA"/>
</dbReference>
<organism evidence="1 2">
    <name type="scientific">Puccinia striiformis f. sp. tritici</name>
    <dbReference type="NCBI Taxonomy" id="168172"/>
    <lineage>
        <taxon>Eukaryota</taxon>
        <taxon>Fungi</taxon>
        <taxon>Dikarya</taxon>
        <taxon>Basidiomycota</taxon>
        <taxon>Pucciniomycotina</taxon>
        <taxon>Pucciniomycetes</taxon>
        <taxon>Pucciniales</taxon>
        <taxon>Pucciniaceae</taxon>
        <taxon>Puccinia</taxon>
    </lineage>
</organism>
<keyword evidence="2" id="KW-1185">Reference proteome</keyword>
<proteinExistence type="predicted"/>
<comment type="caution">
    <text evidence="1">The sequence shown here is derived from an EMBL/GenBank/DDBJ whole genome shotgun (WGS) entry which is preliminary data.</text>
</comment>
<accession>A0ACC0EQS8</accession>
<sequence>MFRVLDKNRRELRNDHQIIFRNADVVRRDDTGLRALAELADLLSQIIPSLPDGRCRQCRIQWFRETSS</sequence>
<gene>
    <name evidence="1" type="ORF">MJO28_004540</name>
</gene>
<evidence type="ECO:0000313" key="1">
    <source>
        <dbReference type="EMBL" id="KAI7957445.1"/>
    </source>
</evidence>
<protein>
    <submittedName>
        <fullName evidence="1">Uncharacterized protein</fullName>
    </submittedName>
</protein>